<dbReference type="InterPro" id="IPR050090">
    <property type="entry name" value="Tyrosine_recombinase_XerCD"/>
</dbReference>
<dbReference type="InterPro" id="IPR010998">
    <property type="entry name" value="Integrase_recombinase_N"/>
</dbReference>
<reference evidence="8 9" key="1">
    <citation type="submission" date="2016-10" db="EMBL/GenBank/DDBJ databases">
        <authorList>
            <person name="de Groot N.N."/>
        </authorList>
    </citation>
    <scope>NUCLEOTIDE SEQUENCE [LARGE SCALE GENOMIC DNA]</scope>
    <source>
        <strain evidence="8 9">DSM 25186</strain>
    </source>
</reference>
<name>A0A1G9BU22_9BACT</name>
<dbReference type="InterPro" id="IPR013762">
    <property type="entry name" value="Integrase-like_cat_sf"/>
</dbReference>
<evidence type="ECO:0000256" key="1">
    <source>
        <dbReference type="ARBA" id="ARBA00008857"/>
    </source>
</evidence>
<dbReference type="PROSITE" id="PS51900">
    <property type="entry name" value="CB"/>
    <property type="match status" value="1"/>
</dbReference>
<dbReference type="InterPro" id="IPR044068">
    <property type="entry name" value="CB"/>
</dbReference>
<accession>A0A1G9BU22</accession>
<proteinExistence type="inferred from homology"/>
<evidence type="ECO:0000259" key="6">
    <source>
        <dbReference type="PROSITE" id="PS51898"/>
    </source>
</evidence>
<dbReference type="Gene3D" id="1.10.150.130">
    <property type="match status" value="1"/>
</dbReference>
<dbReference type="AlphaFoldDB" id="A0A1G9BU22"/>
<evidence type="ECO:0000313" key="9">
    <source>
        <dbReference type="Proteomes" id="UP000198510"/>
    </source>
</evidence>
<keyword evidence="3 5" id="KW-0238">DNA-binding</keyword>
<dbReference type="OrthoDB" id="1094492at2"/>
<dbReference type="CDD" id="cd01185">
    <property type="entry name" value="INTN1_C_like"/>
    <property type="match status" value="1"/>
</dbReference>
<dbReference type="PANTHER" id="PTHR30349">
    <property type="entry name" value="PHAGE INTEGRASE-RELATED"/>
    <property type="match status" value="1"/>
</dbReference>
<feature type="domain" description="Tyr recombinase" evidence="6">
    <location>
        <begin position="216"/>
        <end position="406"/>
    </location>
</feature>
<dbReference type="Proteomes" id="UP000198510">
    <property type="component" value="Unassembled WGS sequence"/>
</dbReference>
<dbReference type="InterPro" id="IPR011010">
    <property type="entry name" value="DNA_brk_join_enz"/>
</dbReference>
<dbReference type="Pfam" id="PF13102">
    <property type="entry name" value="Phage_int_SAM_5"/>
    <property type="match status" value="1"/>
</dbReference>
<evidence type="ECO:0000313" key="8">
    <source>
        <dbReference type="EMBL" id="SDK42989.1"/>
    </source>
</evidence>
<dbReference type="STRING" id="1075417.SAMN05421823_102713"/>
<evidence type="ECO:0000256" key="4">
    <source>
        <dbReference type="ARBA" id="ARBA00023172"/>
    </source>
</evidence>
<dbReference type="GO" id="GO:0003677">
    <property type="term" value="F:DNA binding"/>
    <property type="evidence" value="ECO:0007669"/>
    <property type="project" value="UniProtKB-UniRule"/>
</dbReference>
<evidence type="ECO:0000256" key="3">
    <source>
        <dbReference type="ARBA" id="ARBA00023125"/>
    </source>
</evidence>
<organism evidence="8 9">
    <name type="scientific">Catalinimonas alkaloidigena</name>
    <dbReference type="NCBI Taxonomy" id="1075417"/>
    <lineage>
        <taxon>Bacteria</taxon>
        <taxon>Pseudomonadati</taxon>
        <taxon>Bacteroidota</taxon>
        <taxon>Cytophagia</taxon>
        <taxon>Cytophagales</taxon>
        <taxon>Catalimonadaceae</taxon>
        <taxon>Catalinimonas</taxon>
    </lineage>
</organism>
<dbReference type="Pfam" id="PF00589">
    <property type="entry name" value="Phage_integrase"/>
    <property type="match status" value="1"/>
</dbReference>
<comment type="similarity">
    <text evidence="1">Belongs to the 'phage' integrase family.</text>
</comment>
<dbReference type="PANTHER" id="PTHR30349:SF64">
    <property type="entry name" value="PROPHAGE INTEGRASE INTD-RELATED"/>
    <property type="match status" value="1"/>
</dbReference>
<feature type="domain" description="Core-binding (CB)" evidence="7">
    <location>
        <begin position="110"/>
        <end position="194"/>
    </location>
</feature>
<evidence type="ECO:0000256" key="5">
    <source>
        <dbReference type="PROSITE-ProRule" id="PRU01248"/>
    </source>
</evidence>
<dbReference type="GO" id="GO:0006310">
    <property type="term" value="P:DNA recombination"/>
    <property type="evidence" value="ECO:0007669"/>
    <property type="project" value="UniProtKB-KW"/>
</dbReference>
<dbReference type="SUPFAM" id="SSF56349">
    <property type="entry name" value="DNA breaking-rejoining enzymes"/>
    <property type="match status" value="1"/>
</dbReference>
<dbReference type="Gene3D" id="1.10.443.10">
    <property type="entry name" value="Intergrase catalytic core"/>
    <property type="match status" value="1"/>
</dbReference>
<dbReference type="Pfam" id="PF17293">
    <property type="entry name" value="Arm-DNA-bind_5"/>
    <property type="match status" value="1"/>
</dbReference>
<dbReference type="InterPro" id="IPR002104">
    <property type="entry name" value="Integrase_catalytic"/>
</dbReference>
<sequence>MASVKVVRKANKEDKFGKAPLYLRIIKDRKAKFVALSIRVLEEEWDEETQQVVKIKGLKGREMRLKVQQYNKAIAKKRSEAEDVALDLETTSKYVAPQKIKETIMGKSSESFLKYAHRYLASLEKSKKMGTLGKGKSVISKLEIYLGSRDIVFTDIDYTFLKSYETYLRESLGNSVNTIHNNFNVIRKLINEAIAEGHLPYEKNPFLRFKMRLEKTTKNYLSEEELDAIEALPLKPASKRYQHRSIYIFCCWAGGLRISDVIQLQWLNYKEGKITLTMYKTNTVVSIMLPKRAIEIIEEYDQPDKKPTDYIFPFLRNDRDYSDPKALFKAISSISSYANKDLKRIGEEAGIPHVLHFHTSRHTFATRALRKGMRIEYVSKLLGHTSVKTTQIYAKVVNEELDKAMEAFN</sequence>
<dbReference type="RefSeq" id="WP_089680590.1">
    <property type="nucleotide sequence ID" value="NZ_FNFO01000002.1"/>
</dbReference>
<evidence type="ECO:0000256" key="2">
    <source>
        <dbReference type="ARBA" id="ARBA00022908"/>
    </source>
</evidence>
<keyword evidence="4" id="KW-0233">DNA recombination</keyword>
<dbReference type="PROSITE" id="PS51898">
    <property type="entry name" value="TYR_RECOMBINASE"/>
    <property type="match status" value="1"/>
</dbReference>
<keyword evidence="9" id="KW-1185">Reference proteome</keyword>
<dbReference type="GO" id="GO:0015074">
    <property type="term" value="P:DNA integration"/>
    <property type="evidence" value="ECO:0007669"/>
    <property type="project" value="UniProtKB-KW"/>
</dbReference>
<keyword evidence="2" id="KW-0229">DNA integration</keyword>
<dbReference type="InterPro" id="IPR025269">
    <property type="entry name" value="SAM-like_dom"/>
</dbReference>
<gene>
    <name evidence="8" type="ORF">SAMN05421823_102713</name>
</gene>
<evidence type="ECO:0000259" key="7">
    <source>
        <dbReference type="PROSITE" id="PS51900"/>
    </source>
</evidence>
<dbReference type="EMBL" id="FNFO01000002">
    <property type="protein sequence ID" value="SDK42989.1"/>
    <property type="molecule type" value="Genomic_DNA"/>
</dbReference>
<dbReference type="InterPro" id="IPR035386">
    <property type="entry name" value="Arm-DNA-bind_5"/>
</dbReference>
<protein>
    <submittedName>
        <fullName evidence="8">Site-specific recombinase XerD</fullName>
    </submittedName>
</protein>